<dbReference type="GO" id="GO:0017099">
    <property type="term" value="F:very-long-chain fatty acyl-CoA dehydrogenase activity"/>
    <property type="evidence" value="ECO:0007669"/>
    <property type="project" value="TreeGrafter"/>
</dbReference>
<dbReference type="Pfam" id="PF00441">
    <property type="entry name" value="Acyl-CoA_dh_1"/>
    <property type="match status" value="1"/>
</dbReference>
<evidence type="ECO:0000259" key="6">
    <source>
        <dbReference type="Pfam" id="PF00441"/>
    </source>
</evidence>
<evidence type="ECO:0000256" key="1">
    <source>
        <dbReference type="ARBA" id="ARBA00001974"/>
    </source>
</evidence>
<dbReference type="InterPro" id="IPR046373">
    <property type="entry name" value="Acyl-CoA_Oxase/DH_mid-dom_sf"/>
</dbReference>
<dbReference type="InterPro" id="IPR009075">
    <property type="entry name" value="AcylCo_DH/oxidase_C"/>
</dbReference>
<dbReference type="PANTHER" id="PTHR43884:SF11">
    <property type="entry name" value="VERY LONG-CHAIN SPECIFIC ACYL-COA DEHYDROGENASE, MITOCHONDRIAL"/>
    <property type="match status" value="1"/>
</dbReference>
<dbReference type="OrthoDB" id="2588832at2759"/>
<evidence type="ECO:0000256" key="2">
    <source>
        <dbReference type="ARBA" id="ARBA00009347"/>
    </source>
</evidence>
<reference evidence="7 8" key="1">
    <citation type="journal article" date="2014" name="Genome Biol. Evol.">
        <title>The genome of the myxosporean Thelohanellus kitauei shows adaptations to nutrient acquisition within its fish host.</title>
        <authorList>
            <person name="Yang Y."/>
            <person name="Xiong J."/>
            <person name="Zhou Z."/>
            <person name="Huo F."/>
            <person name="Miao W."/>
            <person name="Ran C."/>
            <person name="Liu Y."/>
            <person name="Zhang J."/>
            <person name="Feng J."/>
            <person name="Wang M."/>
            <person name="Wang M."/>
            <person name="Wang L."/>
            <person name="Yao B."/>
        </authorList>
    </citation>
    <scope>NUCLEOTIDE SEQUENCE [LARGE SCALE GENOMIC DNA]</scope>
    <source>
        <strain evidence="7">Wuqing</strain>
    </source>
</reference>
<dbReference type="Gene3D" id="2.40.110.10">
    <property type="entry name" value="Butyryl-CoA Dehydrogenase, subunit A, domain 2"/>
    <property type="match status" value="1"/>
</dbReference>
<evidence type="ECO:0000313" key="7">
    <source>
        <dbReference type="EMBL" id="KII66462.1"/>
    </source>
</evidence>
<name>A0A0C2MXV4_THEKT</name>
<comment type="similarity">
    <text evidence="2">Belongs to the acyl-CoA dehydrogenase family.</text>
</comment>
<comment type="cofactor">
    <cofactor evidence="1">
        <name>FAD</name>
        <dbReference type="ChEBI" id="CHEBI:57692"/>
    </cofactor>
</comment>
<protein>
    <submittedName>
        <fullName evidence="7">Very long-chain specific acyl-CoA dehydrogenase, mitochondrial</fullName>
    </submittedName>
</protein>
<feature type="domain" description="Acyl-CoA dehydrogenase/oxidase C-terminal" evidence="6">
    <location>
        <begin position="160"/>
        <end position="211"/>
    </location>
</feature>
<evidence type="ECO:0000256" key="4">
    <source>
        <dbReference type="ARBA" id="ARBA00022827"/>
    </source>
</evidence>
<keyword evidence="8" id="KW-1185">Reference proteome</keyword>
<gene>
    <name evidence="7" type="ORF">RF11_02783</name>
</gene>
<accession>A0A0C2MXV4</accession>
<evidence type="ECO:0000256" key="5">
    <source>
        <dbReference type="ARBA" id="ARBA00048086"/>
    </source>
</evidence>
<dbReference type="PANTHER" id="PTHR43884">
    <property type="entry name" value="ACYL-COA DEHYDROGENASE"/>
    <property type="match status" value="1"/>
</dbReference>
<dbReference type="InterPro" id="IPR036250">
    <property type="entry name" value="AcylCo_DH-like_C"/>
</dbReference>
<dbReference type="Proteomes" id="UP000031668">
    <property type="component" value="Unassembled WGS sequence"/>
</dbReference>
<dbReference type="EMBL" id="JWZT01003531">
    <property type="protein sequence ID" value="KII66462.1"/>
    <property type="molecule type" value="Genomic_DNA"/>
</dbReference>
<dbReference type="AlphaFoldDB" id="A0A0C2MXV4"/>
<dbReference type="SUPFAM" id="SSF47203">
    <property type="entry name" value="Acyl-CoA dehydrogenase C-terminal domain-like"/>
    <property type="match status" value="1"/>
</dbReference>
<comment type="caution">
    <text evidence="7">The sequence shown here is derived from an EMBL/GenBank/DDBJ whole genome shotgun (WGS) entry which is preliminary data.</text>
</comment>
<organism evidence="7 8">
    <name type="scientific">Thelohanellus kitauei</name>
    <name type="common">Myxosporean</name>
    <dbReference type="NCBI Taxonomy" id="669202"/>
    <lineage>
        <taxon>Eukaryota</taxon>
        <taxon>Metazoa</taxon>
        <taxon>Cnidaria</taxon>
        <taxon>Myxozoa</taxon>
        <taxon>Myxosporea</taxon>
        <taxon>Bivalvulida</taxon>
        <taxon>Platysporina</taxon>
        <taxon>Myxobolidae</taxon>
        <taxon>Thelohanellus</taxon>
    </lineage>
</organism>
<evidence type="ECO:0000256" key="3">
    <source>
        <dbReference type="ARBA" id="ARBA00022630"/>
    </source>
</evidence>
<dbReference type="GO" id="GO:0000062">
    <property type="term" value="F:fatty-acyl-CoA binding"/>
    <property type="evidence" value="ECO:0007669"/>
    <property type="project" value="TreeGrafter"/>
</dbReference>
<keyword evidence="4" id="KW-0274">FAD</keyword>
<dbReference type="Gene3D" id="1.20.140.10">
    <property type="entry name" value="Butyryl-CoA Dehydrogenase, subunit A, domain 3"/>
    <property type="match status" value="2"/>
</dbReference>
<comment type="catalytic activity">
    <reaction evidence="5">
        <text>tetracosanoyl-CoA + oxidized [electron-transfer flavoprotein] + H(+) = (2E)-tetracosenoyl-CoA + reduced [electron-transfer flavoprotein]</text>
        <dbReference type="Rhea" id="RHEA:47232"/>
        <dbReference type="Rhea" id="RHEA-COMP:10685"/>
        <dbReference type="Rhea" id="RHEA-COMP:10686"/>
        <dbReference type="ChEBI" id="CHEBI:15378"/>
        <dbReference type="ChEBI" id="CHEBI:57692"/>
        <dbReference type="ChEBI" id="CHEBI:58307"/>
        <dbReference type="ChEBI" id="CHEBI:65052"/>
        <dbReference type="ChEBI" id="CHEBI:74693"/>
    </reaction>
    <physiologicalReaction direction="left-to-right" evidence="5">
        <dbReference type="Rhea" id="RHEA:47233"/>
    </physiologicalReaction>
</comment>
<proteinExistence type="inferred from homology"/>
<evidence type="ECO:0000313" key="8">
    <source>
        <dbReference type="Proteomes" id="UP000031668"/>
    </source>
</evidence>
<dbReference type="InterPro" id="IPR009100">
    <property type="entry name" value="AcylCoA_DH/oxidase_NM_dom_sf"/>
</dbReference>
<dbReference type="SUPFAM" id="SSF56645">
    <property type="entry name" value="Acyl-CoA dehydrogenase NM domain-like"/>
    <property type="match status" value="1"/>
</dbReference>
<keyword evidence="3" id="KW-0285">Flavoprotein</keyword>
<sequence>MAGNYVPSQHGDTFTAQQTYHFLFDNREKTEHEGTGRDSLTAFLVRKDFGGIKISENRRMMGIRCAHSVDISFEGVRIPADHVIGSAFLFNSDIGEGFKIAMSTLNYGRFFLGLSMTSIMKRLLKVSFDHATKQSQFGRSLIEIQDIKIKLANMVSDIYSAQEAAWNVCDDTMQILGGHSYMEENGVEKIMRDLRIFRILEGTNDILRQFIFMKENALPKNFKAQKYSNEKISDERKPAMGDYIRKFFQGVNPSIMNDVLDPKKHQIIGRCVVDKNIDSFILKSLLFRVIYDPTKNLQNEIKILNHTHYKMKYNARPTFGLADSLGTTADSIIEMLKESNGNYILTHPSSMID</sequence>